<dbReference type="InterPro" id="IPR003099">
    <property type="entry name" value="Prephen_DH"/>
</dbReference>
<sequence length="294" mass="31457">MAETGSQFDCIAVMGVGLIGGSIALAAKSCGAARSVIGFGRNRDRLAAAKSHGVIDEAATSSDDLSRAGLIVVCTPVDRIATDVLAALQATEGTSTLVTDAGSVKGSIQRAVDLEYSGDRFVAAHPLAGSHHSGFEHANASLLPGRLCVLTPRGYPTVDDNVQQVRRFWERLGMRVRLMSVQEHDKTLALTSHLPHLAASAVASLVEPAILEYASTGYRDTTRVAAGDPELWSAIFALNKPEMLRGIDRLVSALQQCRIALDEERHQDLRGFLQGASEARRQYRDDPSRPDDGT</sequence>
<dbReference type="SUPFAM" id="SSF51735">
    <property type="entry name" value="NAD(P)-binding Rossmann-fold domains"/>
    <property type="match status" value="1"/>
</dbReference>
<dbReference type="GO" id="GO:0006571">
    <property type="term" value="P:tyrosine biosynthetic process"/>
    <property type="evidence" value="ECO:0007669"/>
    <property type="project" value="InterPro"/>
</dbReference>
<name>A0A1I3C2S6_9PLAN</name>
<evidence type="ECO:0000259" key="2">
    <source>
        <dbReference type="PROSITE" id="PS51176"/>
    </source>
</evidence>
<dbReference type="STRING" id="1576369.SAMN05421753_10256"/>
<dbReference type="GO" id="GO:0004665">
    <property type="term" value="F:prephenate dehydrogenase (NADP+) activity"/>
    <property type="evidence" value="ECO:0007669"/>
    <property type="project" value="InterPro"/>
</dbReference>
<evidence type="ECO:0000313" key="3">
    <source>
        <dbReference type="EMBL" id="SFH68626.1"/>
    </source>
</evidence>
<proteinExistence type="predicted"/>
<feature type="domain" description="Prephenate/arogenate dehydrogenase" evidence="2">
    <location>
        <begin position="9"/>
        <end position="291"/>
    </location>
</feature>
<dbReference type="Gene3D" id="3.40.50.720">
    <property type="entry name" value="NAD(P)-binding Rossmann-like Domain"/>
    <property type="match status" value="1"/>
</dbReference>
<accession>A0A1I3C2S6</accession>
<dbReference type="PROSITE" id="PS51176">
    <property type="entry name" value="PDH_ADH"/>
    <property type="match status" value="1"/>
</dbReference>
<evidence type="ECO:0000256" key="1">
    <source>
        <dbReference type="ARBA" id="ARBA00023002"/>
    </source>
</evidence>
<dbReference type="GO" id="GO:0070403">
    <property type="term" value="F:NAD+ binding"/>
    <property type="evidence" value="ECO:0007669"/>
    <property type="project" value="InterPro"/>
</dbReference>
<dbReference type="Pfam" id="PF02153">
    <property type="entry name" value="PDH_N"/>
    <property type="match status" value="1"/>
</dbReference>
<keyword evidence="1" id="KW-0560">Oxidoreductase</keyword>
<evidence type="ECO:0000313" key="4">
    <source>
        <dbReference type="Proteomes" id="UP000199518"/>
    </source>
</evidence>
<dbReference type="InterPro" id="IPR036291">
    <property type="entry name" value="NAD(P)-bd_dom_sf"/>
</dbReference>
<dbReference type="GO" id="GO:0008977">
    <property type="term" value="F:prephenate dehydrogenase (NAD+) activity"/>
    <property type="evidence" value="ECO:0007669"/>
    <property type="project" value="InterPro"/>
</dbReference>
<keyword evidence="4" id="KW-1185">Reference proteome</keyword>
<dbReference type="AlphaFoldDB" id="A0A1I3C2S6"/>
<dbReference type="Pfam" id="PF20463">
    <property type="entry name" value="PDH_C"/>
    <property type="match status" value="1"/>
</dbReference>
<protein>
    <submittedName>
        <fullName evidence="3">Prephenate dehydrogenase</fullName>
    </submittedName>
</protein>
<dbReference type="Gene3D" id="1.10.3660.10">
    <property type="entry name" value="6-phosphogluconate dehydrogenase C-terminal like domain"/>
    <property type="match status" value="1"/>
</dbReference>
<dbReference type="Proteomes" id="UP000199518">
    <property type="component" value="Unassembled WGS sequence"/>
</dbReference>
<dbReference type="EMBL" id="FOQD01000002">
    <property type="protein sequence ID" value="SFH68626.1"/>
    <property type="molecule type" value="Genomic_DNA"/>
</dbReference>
<dbReference type="InterPro" id="IPR050812">
    <property type="entry name" value="Preph/Arog_dehydrog"/>
</dbReference>
<dbReference type="SUPFAM" id="SSF48179">
    <property type="entry name" value="6-phosphogluconate dehydrogenase C-terminal domain-like"/>
    <property type="match status" value="1"/>
</dbReference>
<dbReference type="InterPro" id="IPR046826">
    <property type="entry name" value="PDH_N"/>
</dbReference>
<dbReference type="FunFam" id="3.40.50.720:FF:000208">
    <property type="entry name" value="Prephenate dehydrogenase"/>
    <property type="match status" value="1"/>
</dbReference>
<dbReference type="InterPro" id="IPR008927">
    <property type="entry name" value="6-PGluconate_DH-like_C_sf"/>
</dbReference>
<dbReference type="InterPro" id="IPR046825">
    <property type="entry name" value="PDH_C"/>
</dbReference>
<reference evidence="4" key="1">
    <citation type="submission" date="2016-10" db="EMBL/GenBank/DDBJ databases">
        <authorList>
            <person name="Varghese N."/>
            <person name="Submissions S."/>
        </authorList>
    </citation>
    <scope>NUCLEOTIDE SEQUENCE [LARGE SCALE GENOMIC DNA]</scope>
    <source>
        <strain evidence="4">DSM 26348</strain>
    </source>
</reference>
<dbReference type="PANTHER" id="PTHR21363">
    <property type="entry name" value="PREPHENATE DEHYDROGENASE"/>
    <property type="match status" value="1"/>
</dbReference>
<gene>
    <name evidence="3" type="ORF">SAMN05421753_10256</name>
</gene>
<organism evidence="3 4">
    <name type="scientific">Planctomicrobium piriforme</name>
    <dbReference type="NCBI Taxonomy" id="1576369"/>
    <lineage>
        <taxon>Bacteria</taxon>
        <taxon>Pseudomonadati</taxon>
        <taxon>Planctomycetota</taxon>
        <taxon>Planctomycetia</taxon>
        <taxon>Planctomycetales</taxon>
        <taxon>Planctomycetaceae</taxon>
        <taxon>Planctomicrobium</taxon>
    </lineage>
</organism>
<dbReference type="PANTHER" id="PTHR21363:SF0">
    <property type="entry name" value="PREPHENATE DEHYDROGENASE [NADP(+)]"/>
    <property type="match status" value="1"/>
</dbReference>